<proteinExistence type="predicted"/>
<dbReference type="AlphaFoldDB" id="A0AAV3YHM6"/>
<reference evidence="2 3" key="1">
    <citation type="journal article" date="2021" name="Elife">
        <title>Chloroplast acquisition without the gene transfer in kleptoplastic sea slugs, Plakobranchus ocellatus.</title>
        <authorList>
            <person name="Maeda T."/>
            <person name="Takahashi S."/>
            <person name="Yoshida T."/>
            <person name="Shimamura S."/>
            <person name="Takaki Y."/>
            <person name="Nagai Y."/>
            <person name="Toyoda A."/>
            <person name="Suzuki Y."/>
            <person name="Arimoto A."/>
            <person name="Ishii H."/>
            <person name="Satoh N."/>
            <person name="Nishiyama T."/>
            <person name="Hasebe M."/>
            <person name="Maruyama T."/>
            <person name="Minagawa J."/>
            <person name="Obokata J."/>
            <person name="Shigenobu S."/>
        </authorList>
    </citation>
    <scope>NUCLEOTIDE SEQUENCE [LARGE SCALE GENOMIC DNA]</scope>
</reference>
<feature type="compositionally biased region" description="Low complexity" evidence="1">
    <location>
        <begin position="21"/>
        <end position="39"/>
    </location>
</feature>
<sequence length="116" mass="12367">MDQHISSTAVVGQYINNSTVVSQQSAASQSSSNTLAAPTSAPPPLLTGTLPTSTPAPQQSSTRPAAFTISPMKLRVTQGTPREETTRGRKRGKSMIATLSPEIMRMREELEAKKAK</sequence>
<evidence type="ECO:0000256" key="1">
    <source>
        <dbReference type="SAM" id="MobiDB-lite"/>
    </source>
</evidence>
<feature type="compositionally biased region" description="Low complexity" evidence="1">
    <location>
        <begin position="46"/>
        <end position="57"/>
    </location>
</feature>
<comment type="caution">
    <text evidence="2">The sequence shown here is derived from an EMBL/GenBank/DDBJ whole genome shotgun (WGS) entry which is preliminary data.</text>
</comment>
<protein>
    <submittedName>
        <fullName evidence="2">Uncharacterized protein</fullName>
    </submittedName>
</protein>
<organism evidence="2 3">
    <name type="scientific">Plakobranchus ocellatus</name>
    <dbReference type="NCBI Taxonomy" id="259542"/>
    <lineage>
        <taxon>Eukaryota</taxon>
        <taxon>Metazoa</taxon>
        <taxon>Spiralia</taxon>
        <taxon>Lophotrochozoa</taxon>
        <taxon>Mollusca</taxon>
        <taxon>Gastropoda</taxon>
        <taxon>Heterobranchia</taxon>
        <taxon>Euthyneura</taxon>
        <taxon>Panpulmonata</taxon>
        <taxon>Sacoglossa</taxon>
        <taxon>Placobranchoidea</taxon>
        <taxon>Plakobranchidae</taxon>
        <taxon>Plakobranchus</taxon>
    </lineage>
</organism>
<evidence type="ECO:0000313" key="3">
    <source>
        <dbReference type="Proteomes" id="UP000735302"/>
    </source>
</evidence>
<feature type="compositionally biased region" description="Basic and acidic residues" evidence="1">
    <location>
        <begin position="104"/>
        <end position="116"/>
    </location>
</feature>
<feature type="region of interest" description="Disordered" evidence="1">
    <location>
        <begin position="21"/>
        <end position="116"/>
    </location>
</feature>
<keyword evidence="3" id="KW-1185">Reference proteome</keyword>
<dbReference type="EMBL" id="BLXT01000975">
    <property type="protein sequence ID" value="GFN82022.1"/>
    <property type="molecule type" value="Genomic_DNA"/>
</dbReference>
<dbReference type="Proteomes" id="UP000735302">
    <property type="component" value="Unassembled WGS sequence"/>
</dbReference>
<gene>
    <name evidence="2" type="ORF">PoB_000852800</name>
</gene>
<name>A0AAV3YHM6_9GAST</name>
<accession>A0AAV3YHM6</accession>
<evidence type="ECO:0000313" key="2">
    <source>
        <dbReference type="EMBL" id="GFN82022.1"/>
    </source>
</evidence>